<dbReference type="EMBL" id="JBITDC010000004">
    <property type="protein sequence ID" value="MFI5675665.1"/>
    <property type="molecule type" value="Genomic_DNA"/>
</dbReference>
<proteinExistence type="predicted"/>
<keyword evidence="2" id="KW-1185">Reference proteome</keyword>
<name>A0ABW7XZZ5_STRCE</name>
<dbReference type="RefSeq" id="WP_398656447.1">
    <property type="nucleotide sequence ID" value="NZ_JBITDC010000004.1"/>
</dbReference>
<evidence type="ECO:0000313" key="2">
    <source>
        <dbReference type="Proteomes" id="UP001612415"/>
    </source>
</evidence>
<reference evidence="1 2" key="1">
    <citation type="submission" date="2024-10" db="EMBL/GenBank/DDBJ databases">
        <title>The Natural Products Discovery Center: Release of the First 8490 Sequenced Strains for Exploring Actinobacteria Biosynthetic Diversity.</title>
        <authorList>
            <person name="Kalkreuter E."/>
            <person name="Kautsar S.A."/>
            <person name="Yang D."/>
            <person name="Bader C.D."/>
            <person name="Teijaro C.N."/>
            <person name="Fluegel L."/>
            <person name="Davis C.M."/>
            <person name="Simpson J.R."/>
            <person name="Lauterbach L."/>
            <person name="Steele A.D."/>
            <person name="Gui C."/>
            <person name="Meng S."/>
            <person name="Li G."/>
            <person name="Viehrig K."/>
            <person name="Ye F."/>
            <person name="Su P."/>
            <person name="Kiefer A.F."/>
            <person name="Nichols A."/>
            <person name="Cepeda A.J."/>
            <person name="Yan W."/>
            <person name="Fan B."/>
            <person name="Jiang Y."/>
            <person name="Adhikari A."/>
            <person name="Zheng C.-J."/>
            <person name="Schuster L."/>
            <person name="Cowan T.M."/>
            <person name="Smanski M.J."/>
            <person name="Chevrette M.G."/>
            <person name="De Carvalho L.P.S."/>
            <person name="Shen B."/>
        </authorList>
    </citation>
    <scope>NUCLEOTIDE SEQUENCE [LARGE SCALE GENOMIC DNA]</scope>
    <source>
        <strain evidence="1 2">NPDC051599</strain>
    </source>
</reference>
<comment type="caution">
    <text evidence="1">The sequence shown here is derived from an EMBL/GenBank/DDBJ whole genome shotgun (WGS) entry which is preliminary data.</text>
</comment>
<protein>
    <submittedName>
        <fullName evidence="1">Uncharacterized protein</fullName>
    </submittedName>
</protein>
<gene>
    <name evidence="1" type="ORF">ACIA8P_13465</name>
</gene>
<dbReference type="Proteomes" id="UP001612415">
    <property type="component" value="Unassembled WGS sequence"/>
</dbReference>
<sequence>MEIKCTQCQATDLRPGFIEDGGDHSSGYTRWIPGPLERGLFGGAKRWGRARYQIDAYRCSSCGHLELFAPHEV</sequence>
<accession>A0ABW7XZZ5</accession>
<evidence type="ECO:0000313" key="1">
    <source>
        <dbReference type="EMBL" id="MFI5675665.1"/>
    </source>
</evidence>
<organism evidence="1 2">
    <name type="scientific">Streptomyces cellulosae</name>
    <dbReference type="NCBI Taxonomy" id="1968"/>
    <lineage>
        <taxon>Bacteria</taxon>
        <taxon>Bacillati</taxon>
        <taxon>Actinomycetota</taxon>
        <taxon>Actinomycetes</taxon>
        <taxon>Kitasatosporales</taxon>
        <taxon>Streptomycetaceae</taxon>
        <taxon>Streptomyces</taxon>
    </lineage>
</organism>